<dbReference type="VEuPathDB" id="TriTrypDB:BSAL_82765"/>
<evidence type="ECO:0000313" key="2">
    <source>
        <dbReference type="Proteomes" id="UP000051952"/>
    </source>
</evidence>
<feature type="non-terminal residue" evidence="1">
    <location>
        <position position="1"/>
    </location>
</feature>
<dbReference type="EMBL" id="CYKH01000925">
    <property type="protein sequence ID" value="CUG66587.1"/>
    <property type="molecule type" value="Genomic_DNA"/>
</dbReference>
<name>A0A0S4J297_BODSA</name>
<gene>
    <name evidence="1" type="ORF">BSAL_82765</name>
</gene>
<evidence type="ECO:0000313" key="1">
    <source>
        <dbReference type="EMBL" id="CUG66587.1"/>
    </source>
</evidence>
<organism evidence="1 2">
    <name type="scientific">Bodo saltans</name>
    <name type="common">Flagellated protozoan</name>
    <dbReference type="NCBI Taxonomy" id="75058"/>
    <lineage>
        <taxon>Eukaryota</taxon>
        <taxon>Discoba</taxon>
        <taxon>Euglenozoa</taxon>
        <taxon>Kinetoplastea</taxon>
        <taxon>Metakinetoplastina</taxon>
        <taxon>Eubodonida</taxon>
        <taxon>Bodonidae</taxon>
        <taxon>Bodo</taxon>
    </lineage>
</organism>
<proteinExistence type="predicted"/>
<dbReference type="Proteomes" id="UP000051952">
    <property type="component" value="Unassembled WGS sequence"/>
</dbReference>
<accession>A0A0S4J297</accession>
<reference evidence="2" key="1">
    <citation type="submission" date="2015-09" db="EMBL/GenBank/DDBJ databases">
        <authorList>
            <consortium name="Pathogen Informatics"/>
        </authorList>
    </citation>
    <scope>NUCLEOTIDE SEQUENCE [LARGE SCALE GENOMIC DNA]</scope>
    <source>
        <strain evidence="2">Lake Konstanz</strain>
    </source>
</reference>
<sequence>KTPHSRDTQHKTTNYNRALLFQNYGLPPSHSFAHYPGIYDRSVLSRMLEDEVKDEAATTRAARIRTQDSIWTTMVYPYVAFAHRRAVDRKLVGERLKLWSRETEYETLSKDVSRLGPLMDPNFGLLPEAYQGDMWLPDHAASMAKVQPLSASIGNYGHTVVREKLRDWLVSMEDKDESLYHFCMMTSGGMVMMYHRELQSKMKLFVTLNDDLKVISPFTADSVQNLLKLVSSDAPSCPWEIVG</sequence>
<dbReference type="AlphaFoldDB" id="A0A0S4J297"/>
<protein>
    <submittedName>
        <fullName evidence="1">Uncharacterized protein</fullName>
    </submittedName>
</protein>
<keyword evidence="2" id="KW-1185">Reference proteome</keyword>